<dbReference type="Proteomes" id="UP001283361">
    <property type="component" value="Unassembled WGS sequence"/>
</dbReference>
<dbReference type="EMBL" id="JAWDGP010001230">
    <property type="protein sequence ID" value="KAK3793477.1"/>
    <property type="molecule type" value="Genomic_DNA"/>
</dbReference>
<evidence type="ECO:0000313" key="2">
    <source>
        <dbReference type="Proteomes" id="UP001283361"/>
    </source>
</evidence>
<dbReference type="AlphaFoldDB" id="A0AAE1AT23"/>
<feature type="non-terminal residue" evidence="1">
    <location>
        <position position="105"/>
    </location>
</feature>
<comment type="caution">
    <text evidence="1">The sequence shown here is derived from an EMBL/GenBank/DDBJ whole genome shotgun (WGS) entry which is preliminary data.</text>
</comment>
<protein>
    <submittedName>
        <fullName evidence="1">Uncharacterized protein</fullName>
    </submittedName>
</protein>
<reference evidence="1" key="1">
    <citation type="journal article" date="2023" name="G3 (Bethesda)">
        <title>A reference genome for the long-term kleptoplast-retaining sea slug Elysia crispata morphotype clarki.</title>
        <authorList>
            <person name="Eastman K.E."/>
            <person name="Pendleton A.L."/>
            <person name="Shaikh M.A."/>
            <person name="Suttiyut T."/>
            <person name="Ogas R."/>
            <person name="Tomko P."/>
            <person name="Gavelis G."/>
            <person name="Widhalm J.R."/>
            <person name="Wisecaver J.H."/>
        </authorList>
    </citation>
    <scope>NUCLEOTIDE SEQUENCE</scope>
    <source>
        <strain evidence="1">ECLA1</strain>
    </source>
</reference>
<name>A0AAE1AT23_9GAST</name>
<accession>A0AAE1AT23</accession>
<evidence type="ECO:0000313" key="1">
    <source>
        <dbReference type="EMBL" id="KAK3793477.1"/>
    </source>
</evidence>
<gene>
    <name evidence="1" type="ORF">RRG08_003316</name>
</gene>
<proteinExistence type="predicted"/>
<sequence>MCPKNKNHGFRVAKTAVAIAVSTYNDGANAYAQMLEHLGLVYSAHTTKFIQDEDNERIRNAQRKGTLASLEYRRAKRRAAKESKKTKRGWGILHRSILRFKHHSE</sequence>
<keyword evidence="2" id="KW-1185">Reference proteome</keyword>
<organism evidence="1 2">
    <name type="scientific">Elysia crispata</name>
    <name type="common">lettuce slug</name>
    <dbReference type="NCBI Taxonomy" id="231223"/>
    <lineage>
        <taxon>Eukaryota</taxon>
        <taxon>Metazoa</taxon>
        <taxon>Spiralia</taxon>
        <taxon>Lophotrochozoa</taxon>
        <taxon>Mollusca</taxon>
        <taxon>Gastropoda</taxon>
        <taxon>Heterobranchia</taxon>
        <taxon>Euthyneura</taxon>
        <taxon>Panpulmonata</taxon>
        <taxon>Sacoglossa</taxon>
        <taxon>Placobranchoidea</taxon>
        <taxon>Plakobranchidae</taxon>
        <taxon>Elysia</taxon>
    </lineage>
</organism>